<dbReference type="RefSeq" id="WP_072796606.1">
    <property type="nucleotide sequence ID" value="NZ_FRAQ01000001.1"/>
</dbReference>
<dbReference type="GO" id="GO:0009055">
    <property type="term" value="F:electron transfer activity"/>
    <property type="evidence" value="ECO:0007669"/>
    <property type="project" value="InterPro"/>
</dbReference>
<keyword evidence="11 13" id="KW-0472">Membrane</keyword>
<feature type="domain" description="Cytochrome b561 bacterial/Ni-hydrogenase" evidence="14">
    <location>
        <begin position="10"/>
        <end position="179"/>
    </location>
</feature>
<protein>
    <submittedName>
        <fullName evidence="15">Cytochrome b561</fullName>
    </submittedName>
</protein>
<evidence type="ECO:0000256" key="8">
    <source>
        <dbReference type="ARBA" id="ARBA00022982"/>
    </source>
</evidence>
<keyword evidence="9 13" id="KW-1133">Transmembrane helix</keyword>
<evidence type="ECO:0000256" key="6">
    <source>
        <dbReference type="ARBA" id="ARBA00022692"/>
    </source>
</evidence>
<dbReference type="InterPro" id="IPR052168">
    <property type="entry name" value="Cytochrome_b561_oxidase"/>
</dbReference>
<evidence type="ECO:0000256" key="13">
    <source>
        <dbReference type="SAM" id="Phobius"/>
    </source>
</evidence>
<dbReference type="Pfam" id="PF01292">
    <property type="entry name" value="Ni_hydr_CYTB"/>
    <property type="match status" value="1"/>
</dbReference>
<evidence type="ECO:0000313" key="15">
    <source>
        <dbReference type="EMBL" id="SHK33475.1"/>
    </source>
</evidence>
<sequence length="186" mass="21100">MQLSNTSFSYGFVAIVVHWVAAVVVFGMFALGFWMVDLTYYSEWYQRAPDIHRSVGVLLFCLMVFRLLWRLFTASPDPLDGHKLWEVLSARIAHGFLYVLVFVAMASGFLISTADGSSVSVFGWFEVPSVTGQIKRLEDTAGLVHYWSTWALVALALIHAAGALKHHFVDRDKTLRRMLVPERRDD</sequence>
<evidence type="ECO:0000256" key="3">
    <source>
        <dbReference type="ARBA" id="ARBA00022448"/>
    </source>
</evidence>
<keyword evidence="5" id="KW-0349">Heme</keyword>
<dbReference type="STRING" id="564117.SAMN05216369_1585"/>
<dbReference type="EMBL" id="FRAQ01000001">
    <property type="protein sequence ID" value="SHK33475.1"/>
    <property type="molecule type" value="Genomic_DNA"/>
</dbReference>
<dbReference type="GO" id="GO:0046872">
    <property type="term" value="F:metal ion binding"/>
    <property type="evidence" value="ECO:0007669"/>
    <property type="project" value="UniProtKB-KW"/>
</dbReference>
<organism evidence="15 16">
    <name type="scientific">Marinobacter antarcticus</name>
    <dbReference type="NCBI Taxonomy" id="564117"/>
    <lineage>
        <taxon>Bacteria</taxon>
        <taxon>Pseudomonadati</taxon>
        <taxon>Pseudomonadota</taxon>
        <taxon>Gammaproteobacteria</taxon>
        <taxon>Pseudomonadales</taxon>
        <taxon>Marinobacteraceae</taxon>
        <taxon>Marinobacter</taxon>
    </lineage>
</organism>
<dbReference type="GO" id="GO:0020037">
    <property type="term" value="F:heme binding"/>
    <property type="evidence" value="ECO:0007669"/>
    <property type="project" value="TreeGrafter"/>
</dbReference>
<evidence type="ECO:0000256" key="5">
    <source>
        <dbReference type="ARBA" id="ARBA00022617"/>
    </source>
</evidence>
<dbReference type="PANTHER" id="PTHR30529">
    <property type="entry name" value="CYTOCHROME B561"/>
    <property type="match status" value="1"/>
</dbReference>
<evidence type="ECO:0000256" key="12">
    <source>
        <dbReference type="ARBA" id="ARBA00037975"/>
    </source>
</evidence>
<evidence type="ECO:0000256" key="7">
    <source>
        <dbReference type="ARBA" id="ARBA00022723"/>
    </source>
</evidence>
<dbReference type="PANTHER" id="PTHR30529:SF1">
    <property type="entry name" value="CYTOCHROME B561 HOMOLOG 2"/>
    <property type="match status" value="1"/>
</dbReference>
<proteinExistence type="inferred from homology"/>
<dbReference type="Proteomes" id="UP000184497">
    <property type="component" value="Unassembled WGS sequence"/>
</dbReference>
<feature type="transmembrane region" description="Helical" evidence="13">
    <location>
        <begin position="55"/>
        <end position="72"/>
    </location>
</feature>
<dbReference type="SUPFAM" id="SSF81342">
    <property type="entry name" value="Transmembrane di-heme cytochromes"/>
    <property type="match status" value="1"/>
</dbReference>
<keyword evidence="16" id="KW-1185">Reference proteome</keyword>
<keyword evidence="3" id="KW-0813">Transport</keyword>
<dbReference type="Gene3D" id="1.20.950.20">
    <property type="entry name" value="Transmembrane di-heme cytochromes, Chain C"/>
    <property type="match status" value="2"/>
</dbReference>
<evidence type="ECO:0000256" key="1">
    <source>
        <dbReference type="ARBA" id="ARBA00001970"/>
    </source>
</evidence>
<evidence type="ECO:0000256" key="11">
    <source>
        <dbReference type="ARBA" id="ARBA00023136"/>
    </source>
</evidence>
<dbReference type="InterPro" id="IPR016174">
    <property type="entry name" value="Di-haem_cyt_TM"/>
</dbReference>
<comment type="subcellular location">
    <subcellularLocation>
        <location evidence="2">Cell membrane</location>
        <topology evidence="2">Multi-pass membrane protein</topology>
    </subcellularLocation>
</comment>
<dbReference type="GO" id="GO:0022904">
    <property type="term" value="P:respiratory electron transport chain"/>
    <property type="evidence" value="ECO:0007669"/>
    <property type="project" value="InterPro"/>
</dbReference>
<keyword evidence="10" id="KW-0408">Iron</keyword>
<reference evidence="16" key="1">
    <citation type="submission" date="2016-11" db="EMBL/GenBank/DDBJ databases">
        <authorList>
            <person name="Varghese N."/>
            <person name="Submissions S."/>
        </authorList>
    </citation>
    <scope>NUCLEOTIDE SEQUENCE [LARGE SCALE GENOMIC DNA]</scope>
    <source>
        <strain evidence="16">CGMCC 1.10835</strain>
    </source>
</reference>
<evidence type="ECO:0000256" key="9">
    <source>
        <dbReference type="ARBA" id="ARBA00022989"/>
    </source>
</evidence>
<dbReference type="OrthoDB" id="9793784at2"/>
<gene>
    <name evidence="15" type="ORF">SAMN05216369_1585</name>
</gene>
<evidence type="ECO:0000256" key="2">
    <source>
        <dbReference type="ARBA" id="ARBA00004651"/>
    </source>
</evidence>
<name>A0A1M6RLZ5_9GAMM</name>
<dbReference type="AlphaFoldDB" id="A0A1M6RLZ5"/>
<dbReference type="InterPro" id="IPR011577">
    <property type="entry name" value="Cyt_b561_bac/Ni-Hgenase"/>
</dbReference>
<keyword evidence="8" id="KW-0249">Electron transport</keyword>
<feature type="transmembrane region" description="Helical" evidence="13">
    <location>
        <begin position="147"/>
        <end position="168"/>
    </location>
</feature>
<feature type="transmembrane region" description="Helical" evidence="13">
    <location>
        <begin position="92"/>
        <end position="111"/>
    </location>
</feature>
<comment type="similarity">
    <text evidence="12">Belongs to the cytochrome b561 family.</text>
</comment>
<accession>A0A1M6RLZ5</accession>
<keyword evidence="4" id="KW-1003">Cell membrane</keyword>
<evidence type="ECO:0000256" key="4">
    <source>
        <dbReference type="ARBA" id="ARBA00022475"/>
    </source>
</evidence>
<feature type="transmembrane region" description="Helical" evidence="13">
    <location>
        <begin position="12"/>
        <end position="35"/>
    </location>
</feature>
<evidence type="ECO:0000313" key="16">
    <source>
        <dbReference type="Proteomes" id="UP000184497"/>
    </source>
</evidence>
<keyword evidence="7" id="KW-0479">Metal-binding</keyword>
<keyword evidence="6 13" id="KW-0812">Transmembrane</keyword>
<evidence type="ECO:0000256" key="10">
    <source>
        <dbReference type="ARBA" id="ARBA00023004"/>
    </source>
</evidence>
<comment type="cofactor">
    <cofactor evidence="1">
        <name>heme b</name>
        <dbReference type="ChEBI" id="CHEBI:60344"/>
    </cofactor>
</comment>
<dbReference type="GO" id="GO:0005886">
    <property type="term" value="C:plasma membrane"/>
    <property type="evidence" value="ECO:0007669"/>
    <property type="project" value="UniProtKB-SubCell"/>
</dbReference>
<evidence type="ECO:0000259" key="14">
    <source>
        <dbReference type="Pfam" id="PF01292"/>
    </source>
</evidence>